<feature type="region of interest" description="Disordered" evidence="1">
    <location>
        <begin position="64"/>
        <end position="99"/>
    </location>
</feature>
<keyword evidence="4" id="KW-1185">Reference proteome</keyword>
<reference evidence="3" key="1">
    <citation type="submission" date="2023-06" db="EMBL/GenBank/DDBJ databases">
        <title>Genome-scale phylogeny and comparative genomics of the fungal order Sordariales.</title>
        <authorList>
            <consortium name="Lawrence Berkeley National Laboratory"/>
            <person name="Hensen N."/>
            <person name="Bonometti L."/>
            <person name="Westerberg I."/>
            <person name="Brannstrom I.O."/>
            <person name="Guillou S."/>
            <person name="Cros-Aarteil S."/>
            <person name="Calhoun S."/>
            <person name="Haridas S."/>
            <person name="Kuo A."/>
            <person name="Mondo S."/>
            <person name="Pangilinan J."/>
            <person name="Riley R."/>
            <person name="LaButti K."/>
            <person name="Andreopoulos B."/>
            <person name="Lipzen A."/>
            <person name="Chen C."/>
            <person name="Yanf M."/>
            <person name="Daum C."/>
            <person name="Ng V."/>
            <person name="Clum A."/>
            <person name="Steindorff A."/>
            <person name="Ohm R."/>
            <person name="Martin F."/>
            <person name="Silar P."/>
            <person name="Natvig D."/>
            <person name="Lalanne C."/>
            <person name="Gautier V."/>
            <person name="Ament-velasquez S.L."/>
            <person name="Kruys A."/>
            <person name="Hutchinson M.I."/>
            <person name="Powell A.J."/>
            <person name="Barry K."/>
            <person name="Miller A.N."/>
            <person name="Grigoriev I.V."/>
            <person name="Debuchy R."/>
            <person name="Gladieux P."/>
            <person name="Thoren M.H."/>
            <person name="Johannesson H."/>
        </authorList>
    </citation>
    <scope>NUCLEOTIDE SEQUENCE</scope>
    <source>
        <strain evidence="3">SMH2392-1A</strain>
    </source>
</reference>
<dbReference type="PANTHER" id="PTHR42354">
    <property type="entry name" value="C2H2-TYPE DOMAIN-CONTAINING PROTEIN"/>
    <property type="match status" value="1"/>
</dbReference>
<protein>
    <submittedName>
        <fullName evidence="3">Uncharacterized protein</fullName>
    </submittedName>
</protein>
<organism evidence="3 4">
    <name type="scientific">Lasiosphaeria miniovina</name>
    <dbReference type="NCBI Taxonomy" id="1954250"/>
    <lineage>
        <taxon>Eukaryota</taxon>
        <taxon>Fungi</taxon>
        <taxon>Dikarya</taxon>
        <taxon>Ascomycota</taxon>
        <taxon>Pezizomycotina</taxon>
        <taxon>Sordariomycetes</taxon>
        <taxon>Sordariomycetidae</taxon>
        <taxon>Sordariales</taxon>
        <taxon>Lasiosphaeriaceae</taxon>
        <taxon>Lasiosphaeria</taxon>
    </lineage>
</organism>
<comment type="caution">
    <text evidence="3">The sequence shown here is derived from an EMBL/GenBank/DDBJ whole genome shotgun (WGS) entry which is preliminary data.</text>
</comment>
<evidence type="ECO:0000256" key="1">
    <source>
        <dbReference type="SAM" id="MobiDB-lite"/>
    </source>
</evidence>
<keyword evidence="2" id="KW-0812">Transmembrane</keyword>
<keyword evidence="2" id="KW-1133">Transmembrane helix</keyword>
<evidence type="ECO:0000256" key="2">
    <source>
        <dbReference type="SAM" id="Phobius"/>
    </source>
</evidence>
<dbReference type="GeneID" id="85330269"/>
<evidence type="ECO:0000313" key="4">
    <source>
        <dbReference type="Proteomes" id="UP001172101"/>
    </source>
</evidence>
<dbReference type="EMBL" id="JAUIRO010000002">
    <property type="protein sequence ID" value="KAK0728762.1"/>
    <property type="molecule type" value="Genomic_DNA"/>
</dbReference>
<name>A0AA40B709_9PEZI</name>
<gene>
    <name evidence="3" type="ORF">B0T26DRAFT_800438</name>
</gene>
<evidence type="ECO:0000313" key="3">
    <source>
        <dbReference type="EMBL" id="KAK0728762.1"/>
    </source>
</evidence>
<accession>A0AA40B709</accession>
<proteinExistence type="predicted"/>
<keyword evidence="2" id="KW-0472">Membrane</keyword>
<sequence>MNYANMIDEKRLKNGFIIATLISTIAGTFTTGINLFDRIADKRKQGKLDHGQDQKIKELEQRIASAESGNGRPRPGNRGSDSDSDASNEQLRNSLQHGGASVQREFDQHYAQLGPRFAQGDLVAQTQIQGQIIVLQSTVIKMLQEALATGQPPDIGRLCNASEFAREGSVRALRDQYRRMLQPAAALALRRPIGLVRRTSSTPTLRDNNAPYPYPAALSVSSHQSSTTTTRGPPARALTRFDQNAPLFCRFAEHLQHRSRSHADMDSLYGGGGVGGCPVCGAELGVLDGSPGTGSQAWRIEKEVVVERERRTARGSPHRSAEYSHGHSHGHGSGVGTETIEDVVVTRTFVLTDRFLAKCHRAGAGYACYLCFRHRERDTLCKSDEGLVSHVSNQHSISEYEGDPDIREAPRALTY</sequence>
<feature type="region of interest" description="Disordered" evidence="1">
    <location>
        <begin position="308"/>
        <end position="336"/>
    </location>
</feature>
<feature type="compositionally biased region" description="Polar residues" evidence="1">
    <location>
        <begin position="85"/>
        <end position="96"/>
    </location>
</feature>
<feature type="transmembrane region" description="Helical" evidence="2">
    <location>
        <begin position="15"/>
        <end position="36"/>
    </location>
</feature>
<dbReference type="Proteomes" id="UP001172101">
    <property type="component" value="Unassembled WGS sequence"/>
</dbReference>
<dbReference type="PANTHER" id="PTHR42354:SF1">
    <property type="entry name" value="C2H2-TYPE DOMAIN-CONTAINING PROTEIN"/>
    <property type="match status" value="1"/>
</dbReference>
<dbReference type="RefSeq" id="XP_060301617.1">
    <property type="nucleotide sequence ID" value="XM_060446999.1"/>
</dbReference>
<dbReference type="AlphaFoldDB" id="A0AA40B709"/>
<feature type="compositionally biased region" description="Low complexity" evidence="1">
    <location>
        <begin position="69"/>
        <end position="79"/>
    </location>
</feature>